<dbReference type="PANTHER" id="PTHR15657">
    <property type="entry name" value="THYROID TRANSCRIPTION FACTOR 1-ASSOCIATED PROTEIN 26"/>
    <property type="match status" value="1"/>
</dbReference>
<proteinExistence type="predicted"/>
<dbReference type="Proteomes" id="UP001162164">
    <property type="component" value="Unassembled WGS sequence"/>
</dbReference>
<keyword evidence="4" id="KW-1185">Reference proteome</keyword>
<dbReference type="EMBL" id="JAPWTJ010000400">
    <property type="protein sequence ID" value="KAJ8978810.1"/>
    <property type="molecule type" value="Genomic_DNA"/>
</dbReference>
<dbReference type="Pfam" id="PF08524">
    <property type="entry name" value="rRNA_processing"/>
    <property type="match status" value="1"/>
</dbReference>
<evidence type="ECO:0000313" key="3">
    <source>
        <dbReference type="EMBL" id="KAJ8978810.1"/>
    </source>
</evidence>
<evidence type="ECO:0000313" key="4">
    <source>
        <dbReference type="Proteomes" id="UP001162164"/>
    </source>
</evidence>
<name>A0ABQ9JL97_9CUCU</name>
<dbReference type="InterPro" id="IPR013730">
    <property type="entry name" value="Fyv7/TAP26"/>
</dbReference>
<organism evidence="3 4">
    <name type="scientific">Molorchus minor</name>
    <dbReference type="NCBI Taxonomy" id="1323400"/>
    <lineage>
        <taxon>Eukaryota</taxon>
        <taxon>Metazoa</taxon>
        <taxon>Ecdysozoa</taxon>
        <taxon>Arthropoda</taxon>
        <taxon>Hexapoda</taxon>
        <taxon>Insecta</taxon>
        <taxon>Pterygota</taxon>
        <taxon>Neoptera</taxon>
        <taxon>Endopterygota</taxon>
        <taxon>Coleoptera</taxon>
        <taxon>Polyphaga</taxon>
        <taxon>Cucujiformia</taxon>
        <taxon>Chrysomeloidea</taxon>
        <taxon>Cerambycidae</taxon>
        <taxon>Lamiinae</taxon>
        <taxon>Monochamini</taxon>
        <taxon>Molorchus</taxon>
    </lineage>
</organism>
<comment type="caution">
    <text evidence="3">The sequence shown here is derived from an EMBL/GenBank/DDBJ whole genome shotgun (WGS) entry which is preliminary data.</text>
</comment>
<feature type="compositionally biased region" description="Polar residues" evidence="2">
    <location>
        <begin position="1"/>
        <end position="13"/>
    </location>
</feature>
<feature type="region of interest" description="Disordered" evidence="2">
    <location>
        <begin position="82"/>
        <end position="136"/>
    </location>
</feature>
<feature type="coiled-coil region" evidence="1">
    <location>
        <begin position="137"/>
        <end position="175"/>
    </location>
</feature>
<feature type="compositionally biased region" description="Low complexity" evidence="2">
    <location>
        <begin position="107"/>
        <end position="116"/>
    </location>
</feature>
<dbReference type="PANTHER" id="PTHR15657:SF1">
    <property type="entry name" value="THYROID TRANSCRIPTION FACTOR 1-ASSOCIATED PROTEIN 26"/>
    <property type="match status" value="1"/>
</dbReference>
<evidence type="ECO:0000256" key="1">
    <source>
        <dbReference type="SAM" id="Coils"/>
    </source>
</evidence>
<sequence>MRDISNASVTNTSNREKPTTAVNQVVTSAKQEKRPFDKKKYRLKKYSKKFKLQQWEQKREKAVLRGYYKSIKEDEPKFDVESIYKEAEEGEDDTSNANDKINEENENNLNESINKEAAGSEDESVPSSSKRKKGKAFKKAYQEFERIKGEKNKKKEEFLRKKAEKEEALKVYKKNKLEKFKKLSRKTKKGQPIMKERMELLLEKIQNSLK</sequence>
<protein>
    <recommendedName>
        <fullName evidence="5">rRNA-processing protein FYV7</fullName>
    </recommendedName>
</protein>
<evidence type="ECO:0000256" key="2">
    <source>
        <dbReference type="SAM" id="MobiDB-lite"/>
    </source>
</evidence>
<reference evidence="3" key="1">
    <citation type="journal article" date="2023" name="Insect Mol. Biol.">
        <title>Genome sequencing provides insights into the evolution of gene families encoding plant cell wall-degrading enzymes in longhorned beetles.</title>
        <authorList>
            <person name="Shin N.R."/>
            <person name="Okamura Y."/>
            <person name="Kirsch R."/>
            <person name="Pauchet Y."/>
        </authorList>
    </citation>
    <scope>NUCLEOTIDE SEQUENCE</scope>
    <source>
        <strain evidence="3">MMC_N1</strain>
    </source>
</reference>
<keyword evidence="1" id="KW-0175">Coiled coil</keyword>
<accession>A0ABQ9JL97</accession>
<evidence type="ECO:0008006" key="5">
    <source>
        <dbReference type="Google" id="ProtNLM"/>
    </source>
</evidence>
<gene>
    <name evidence="3" type="ORF">NQ317_018900</name>
</gene>
<feature type="region of interest" description="Disordered" evidence="2">
    <location>
        <begin position="1"/>
        <end position="21"/>
    </location>
</feature>
<dbReference type="PRINTS" id="PR01854">
    <property type="entry name" value="BR22PROTEIN"/>
</dbReference>